<name>A0ABV0DAI5_9PSED</name>
<evidence type="ECO:0000313" key="2">
    <source>
        <dbReference type="Proteomes" id="UP001424532"/>
    </source>
</evidence>
<dbReference type="Proteomes" id="UP001424532">
    <property type="component" value="Unassembled WGS sequence"/>
</dbReference>
<gene>
    <name evidence="1" type="ORF">ABFE88_03850</name>
</gene>
<sequence>MEFLLPLVRFCASHHDHSGEVVEYQNPDVGYRHFQGLYQVTGVAAKPYFIETRQVGLLLASPPNQRIRVRFYFESTEFSVRMHEIRTPGFVDKAKLLDEHVTGLMGHHLGDPLLQEGADLVWIQHLAIIATRP</sequence>
<organism evidence="1 2">
    <name type="scientific">Pseudomonas sichuanensis</name>
    <dbReference type="NCBI Taxonomy" id="2213015"/>
    <lineage>
        <taxon>Bacteria</taxon>
        <taxon>Pseudomonadati</taxon>
        <taxon>Pseudomonadota</taxon>
        <taxon>Gammaproteobacteria</taxon>
        <taxon>Pseudomonadales</taxon>
        <taxon>Pseudomonadaceae</taxon>
        <taxon>Pseudomonas</taxon>
    </lineage>
</organism>
<accession>A0ABV0DAI5</accession>
<protein>
    <submittedName>
        <fullName evidence="1">Uncharacterized protein</fullName>
    </submittedName>
</protein>
<proteinExistence type="predicted"/>
<evidence type="ECO:0000313" key="1">
    <source>
        <dbReference type="EMBL" id="MEN8638791.1"/>
    </source>
</evidence>
<reference evidence="1 2" key="1">
    <citation type="submission" date="2024-05" db="EMBL/GenBank/DDBJ databases">
        <title>Sequence of Lycoming College course isolates.</title>
        <authorList>
            <person name="Reigle C.A."/>
            <person name="Newman J.D."/>
        </authorList>
    </citation>
    <scope>NUCLEOTIDE SEQUENCE [LARGE SCALE GENOMIC DNA]</scope>
    <source>
        <strain evidence="1 2">CAR-09</strain>
    </source>
</reference>
<comment type="caution">
    <text evidence="1">The sequence shown here is derived from an EMBL/GenBank/DDBJ whole genome shotgun (WGS) entry which is preliminary data.</text>
</comment>
<dbReference type="EMBL" id="JBDLYL010000003">
    <property type="protein sequence ID" value="MEN8638791.1"/>
    <property type="molecule type" value="Genomic_DNA"/>
</dbReference>
<keyword evidence="2" id="KW-1185">Reference proteome</keyword>